<dbReference type="InterPro" id="IPR020904">
    <property type="entry name" value="Sc_DH/Rdtase_CS"/>
</dbReference>
<keyword evidence="6" id="KW-1185">Reference proteome</keyword>
<dbReference type="PANTHER" id="PTHR42879:SF2">
    <property type="entry name" value="3-OXOACYL-[ACYL-CARRIER-PROTEIN] REDUCTASE FABG"/>
    <property type="match status" value="1"/>
</dbReference>
<dbReference type="InterPro" id="IPR036291">
    <property type="entry name" value="NAD(P)-bd_dom_sf"/>
</dbReference>
<accession>U2RR20</accession>
<organism evidence="5 6">
    <name type="scientific">Propionibacterium acidifaciens F0233</name>
    <dbReference type="NCBI Taxonomy" id="553198"/>
    <lineage>
        <taxon>Bacteria</taxon>
        <taxon>Bacillati</taxon>
        <taxon>Actinomycetota</taxon>
        <taxon>Actinomycetes</taxon>
        <taxon>Propionibacteriales</taxon>
        <taxon>Propionibacteriaceae</taxon>
        <taxon>Propionibacterium</taxon>
    </lineage>
</organism>
<feature type="compositionally biased region" description="Low complexity" evidence="3">
    <location>
        <begin position="7"/>
        <end position="18"/>
    </location>
</feature>
<dbReference type="GO" id="GO:0032787">
    <property type="term" value="P:monocarboxylic acid metabolic process"/>
    <property type="evidence" value="ECO:0007669"/>
    <property type="project" value="UniProtKB-ARBA"/>
</dbReference>
<dbReference type="InterPro" id="IPR057326">
    <property type="entry name" value="KR_dom"/>
</dbReference>
<reference evidence="5" key="1">
    <citation type="submission" date="2013-08" db="EMBL/GenBank/DDBJ databases">
        <authorList>
            <person name="Durkin A.S."/>
            <person name="Haft D.R."/>
            <person name="McCorrison J."/>
            <person name="Torralba M."/>
            <person name="Gillis M."/>
            <person name="Haft D.H."/>
            <person name="Methe B."/>
            <person name="Sutton G."/>
            <person name="Nelson K.E."/>
        </authorList>
    </citation>
    <scope>NUCLEOTIDE SEQUENCE [LARGE SCALE GENOMIC DNA]</scope>
    <source>
        <strain evidence="5">F0233</strain>
    </source>
</reference>
<evidence type="ECO:0000259" key="4">
    <source>
        <dbReference type="SMART" id="SM00822"/>
    </source>
</evidence>
<comment type="similarity">
    <text evidence="1">Belongs to the short-chain dehydrogenases/reductases (SDR) family.</text>
</comment>
<evidence type="ECO:0000313" key="5">
    <source>
        <dbReference type="EMBL" id="ERK55963.1"/>
    </source>
</evidence>
<dbReference type="NCBIfam" id="NF009466">
    <property type="entry name" value="PRK12826.1-2"/>
    <property type="match status" value="1"/>
</dbReference>
<protein>
    <submittedName>
        <fullName evidence="5">NAD(P)H-binding protein, PF13460 family</fullName>
    </submittedName>
</protein>
<dbReference type="PANTHER" id="PTHR42879">
    <property type="entry name" value="3-OXOACYL-(ACYL-CARRIER-PROTEIN) REDUCTASE"/>
    <property type="match status" value="1"/>
</dbReference>
<name>U2RR20_9ACTN</name>
<dbReference type="GO" id="GO:0016491">
    <property type="term" value="F:oxidoreductase activity"/>
    <property type="evidence" value="ECO:0007669"/>
    <property type="project" value="UniProtKB-KW"/>
</dbReference>
<feature type="domain" description="Ketoreductase" evidence="4">
    <location>
        <begin position="42"/>
        <end position="215"/>
    </location>
</feature>
<dbReference type="PROSITE" id="PS00061">
    <property type="entry name" value="ADH_SHORT"/>
    <property type="match status" value="1"/>
</dbReference>
<dbReference type="InterPro" id="IPR002347">
    <property type="entry name" value="SDR_fam"/>
</dbReference>
<feature type="region of interest" description="Disordered" evidence="3">
    <location>
        <begin position="1"/>
        <end position="27"/>
    </location>
</feature>
<evidence type="ECO:0000313" key="6">
    <source>
        <dbReference type="Proteomes" id="UP000017052"/>
    </source>
</evidence>
<evidence type="ECO:0000256" key="2">
    <source>
        <dbReference type="ARBA" id="ARBA00023002"/>
    </source>
</evidence>
<gene>
    <name evidence="5" type="ORF">HMPREF0682_0101</name>
</gene>
<dbReference type="InterPro" id="IPR050259">
    <property type="entry name" value="SDR"/>
</dbReference>
<keyword evidence="2" id="KW-0560">Oxidoreductase</keyword>
<dbReference type="Gene3D" id="3.40.50.720">
    <property type="entry name" value="NAD(P)-binding Rossmann-like Domain"/>
    <property type="match status" value="1"/>
</dbReference>
<evidence type="ECO:0000256" key="1">
    <source>
        <dbReference type="ARBA" id="ARBA00006484"/>
    </source>
</evidence>
<dbReference type="FunFam" id="3.40.50.720:FF:000173">
    <property type="entry name" value="3-oxoacyl-[acyl-carrier protein] reductase"/>
    <property type="match status" value="1"/>
</dbReference>
<dbReference type="PRINTS" id="PR00081">
    <property type="entry name" value="GDHRDH"/>
</dbReference>
<proteinExistence type="inferred from homology"/>
<dbReference type="PRINTS" id="PR00080">
    <property type="entry name" value="SDRFAMILY"/>
</dbReference>
<sequence length="273" mass="28507">MTMNTLSCSPQSMSSSCPTGIRAPPRDANRYRGRVSTQQNGRVALVTGTSRGIGAAIAADLLAAGYRVAGTSRTGTAPEGVLGIAADITEPDQVDAAYRRVEDEIGPVEVLVANAGITRDGLLAMMKDEAWDDVIGTNLSGAFRTVRRAVRPMTRARFGRIVLIGSVSAYVGTPGQVNYAASKAGLIGMARSVAGELGSRGITCNVVAPGFVRTDMTDELSDEVRADYLKRIPLRRAAEVGDVAAAVRFLCSDEAGYITGVVLPVDGGIGMGR</sequence>
<comment type="caution">
    <text evidence="5">The sequence shown here is derived from an EMBL/GenBank/DDBJ whole genome shotgun (WGS) entry which is preliminary data.</text>
</comment>
<dbReference type="EMBL" id="ACVN02000166">
    <property type="protein sequence ID" value="ERK55963.1"/>
    <property type="molecule type" value="Genomic_DNA"/>
</dbReference>
<dbReference type="SMART" id="SM00822">
    <property type="entry name" value="PKS_KR"/>
    <property type="match status" value="1"/>
</dbReference>
<dbReference type="Pfam" id="PF13561">
    <property type="entry name" value="adh_short_C2"/>
    <property type="match status" value="1"/>
</dbReference>
<evidence type="ECO:0000256" key="3">
    <source>
        <dbReference type="SAM" id="MobiDB-lite"/>
    </source>
</evidence>
<dbReference type="AlphaFoldDB" id="U2RR20"/>
<dbReference type="SUPFAM" id="SSF51735">
    <property type="entry name" value="NAD(P)-binding Rossmann-fold domains"/>
    <property type="match status" value="1"/>
</dbReference>
<dbReference type="Proteomes" id="UP000017052">
    <property type="component" value="Unassembled WGS sequence"/>
</dbReference>